<dbReference type="VEuPathDB" id="VectorBase:AQUA014464"/>
<organism evidence="1 2">
    <name type="scientific">Anopheles quadriannulatus</name>
    <name type="common">Mosquito</name>
    <dbReference type="NCBI Taxonomy" id="34691"/>
    <lineage>
        <taxon>Eukaryota</taxon>
        <taxon>Metazoa</taxon>
        <taxon>Ecdysozoa</taxon>
        <taxon>Arthropoda</taxon>
        <taxon>Hexapoda</taxon>
        <taxon>Insecta</taxon>
        <taxon>Pterygota</taxon>
        <taxon>Neoptera</taxon>
        <taxon>Endopterygota</taxon>
        <taxon>Diptera</taxon>
        <taxon>Nematocera</taxon>
        <taxon>Culicoidea</taxon>
        <taxon>Culicidae</taxon>
        <taxon>Anophelinae</taxon>
        <taxon>Anopheles</taxon>
    </lineage>
</organism>
<proteinExistence type="predicted"/>
<dbReference type="Proteomes" id="UP000076407">
    <property type="component" value="Unassembled WGS sequence"/>
</dbReference>
<sequence>MPHTASIVPSWFHMHEIACSPVSTTTGASSFSLRISCMRPFSTGRLGEVPRWNQHSPTTVTLLAGVRYTHCTCSFITKMPWLSYRCTSPFLMLNSSSRPSGLHCTPVSDTLFSSLPQMRLPSTEPTMTVPSSYTMQIFCPSLVHAIPLTVLFFRSFVISSYQEPCQCIGIC</sequence>
<dbReference type="AlphaFoldDB" id="A0A182XRJ1"/>
<dbReference type="EnsemblMetazoa" id="AQUA014464-RA">
    <property type="protein sequence ID" value="AQUA014464-PA"/>
    <property type="gene ID" value="AQUA014464"/>
</dbReference>
<name>A0A182XRJ1_ANOQN</name>
<accession>A0A182XRJ1</accession>
<reference evidence="1" key="1">
    <citation type="submission" date="2020-05" db="UniProtKB">
        <authorList>
            <consortium name="EnsemblMetazoa"/>
        </authorList>
    </citation>
    <scope>IDENTIFICATION</scope>
    <source>
        <strain evidence="1">SANGQUA</strain>
    </source>
</reference>
<keyword evidence="2" id="KW-1185">Reference proteome</keyword>
<evidence type="ECO:0000313" key="2">
    <source>
        <dbReference type="Proteomes" id="UP000076407"/>
    </source>
</evidence>
<evidence type="ECO:0000313" key="1">
    <source>
        <dbReference type="EnsemblMetazoa" id="AQUA014464-PA"/>
    </source>
</evidence>
<protein>
    <submittedName>
        <fullName evidence="1">Uncharacterized protein</fullName>
    </submittedName>
</protein>